<name>A0A3P6GJ88_BRAOL</name>
<protein>
    <recommendedName>
        <fullName evidence="3">DUF1985 domain-containing protein</fullName>
    </recommendedName>
</protein>
<evidence type="ECO:0000313" key="2">
    <source>
        <dbReference type="EMBL" id="VDD59866.1"/>
    </source>
</evidence>
<evidence type="ECO:0000256" key="1">
    <source>
        <dbReference type="SAM" id="MobiDB-lite"/>
    </source>
</evidence>
<dbReference type="EMBL" id="LR031880">
    <property type="protein sequence ID" value="VDD59866.1"/>
    <property type="molecule type" value="Genomic_DNA"/>
</dbReference>
<sequence>MLRVVSDDRKLTRDPAIFTGYIEGRKYSTPTRVSPARLVMELETVLMDSMKGRDISGCYTLLMGLRKLSVSGCTQLFRNWVLLLVILSQTIRLPDTGLQGSQRKMRQVINFIQKDTGEMFPKWEFDVEDPLAENIIKLMFVKKPWKWTMDCWEVTGTWVNTKSAVVSPAKKKVVKEDSPRPRKKARKEAPAEASEEAATAEASEEVTTTVGGLTKEDIKTMFKDIADAMREGFGTCLKEIKYLSERVEAVEKKVGITTKRKGTSSQNTTSPPKPTLEPGSESVNGTNAGRKSLAEDKDLQKEDARYLEKKNAALALCRAKSDRTRKLARSQKSPYTANRTARVIISNRKLYPGYNPFAPIDKNKLRELAEWLKSCPYYRTALDKKPQWLEDCVNDLTHIDAWINVLRKRYNANPQHCRSERILEPFTYERPTNIPPARADFAKANGKSMRDKMAVDIFQELPDAHECIKSFKLVVHGGWGIDHNGNLVIT</sequence>
<gene>
    <name evidence="2" type="ORF">BOLC6T35319H</name>
</gene>
<feature type="region of interest" description="Disordered" evidence="1">
    <location>
        <begin position="258"/>
        <end position="297"/>
    </location>
</feature>
<organism evidence="2">
    <name type="scientific">Brassica oleracea</name>
    <name type="common">Wild cabbage</name>
    <dbReference type="NCBI Taxonomy" id="3712"/>
    <lineage>
        <taxon>Eukaryota</taxon>
        <taxon>Viridiplantae</taxon>
        <taxon>Streptophyta</taxon>
        <taxon>Embryophyta</taxon>
        <taxon>Tracheophyta</taxon>
        <taxon>Spermatophyta</taxon>
        <taxon>Magnoliopsida</taxon>
        <taxon>eudicotyledons</taxon>
        <taxon>Gunneridae</taxon>
        <taxon>Pentapetalae</taxon>
        <taxon>rosids</taxon>
        <taxon>malvids</taxon>
        <taxon>Brassicales</taxon>
        <taxon>Brassicaceae</taxon>
        <taxon>Brassiceae</taxon>
        <taxon>Brassica</taxon>
    </lineage>
</organism>
<accession>A0A3P6GJ88</accession>
<feature type="region of interest" description="Disordered" evidence="1">
    <location>
        <begin position="169"/>
        <end position="208"/>
    </location>
</feature>
<dbReference type="AlphaFoldDB" id="A0A3P6GJ88"/>
<reference evidence="2" key="1">
    <citation type="submission" date="2018-11" db="EMBL/GenBank/DDBJ databases">
        <authorList>
            <consortium name="Genoscope - CEA"/>
            <person name="William W."/>
        </authorList>
    </citation>
    <scope>NUCLEOTIDE SEQUENCE</scope>
</reference>
<proteinExistence type="predicted"/>
<evidence type="ECO:0008006" key="3">
    <source>
        <dbReference type="Google" id="ProtNLM"/>
    </source>
</evidence>